<dbReference type="AlphaFoldDB" id="A0A9D1KZ07"/>
<dbReference type="Pfam" id="PF00005">
    <property type="entry name" value="ABC_tran"/>
    <property type="match status" value="1"/>
</dbReference>
<dbReference type="InterPro" id="IPR027417">
    <property type="entry name" value="P-loop_NTPase"/>
</dbReference>
<dbReference type="InterPro" id="IPR011527">
    <property type="entry name" value="ABC1_TM_dom"/>
</dbReference>
<evidence type="ECO:0000256" key="7">
    <source>
        <dbReference type="ARBA" id="ARBA00022989"/>
    </source>
</evidence>
<dbReference type="SUPFAM" id="SSF52540">
    <property type="entry name" value="P-loop containing nucleoside triphosphate hydrolases"/>
    <property type="match status" value="1"/>
</dbReference>
<protein>
    <submittedName>
        <fullName evidence="12">ABC transporter ATP-binding protein</fullName>
    </submittedName>
</protein>
<dbReference type="InterPro" id="IPR003439">
    <property type="entry name" value="ABC_transporter-like_ATP-bd"/>
</dbReference>
<comment type="subcellular location">
    <subcellularLocation>
        <location evidence="1">Cell membrane</location>
        <topology evidence="1">Multi-pass membrane protein</topology>
    </subcellularLocation>
</comment>
<feature type="transmembrane region" description="Helical" evidence="9">
    <location>
        <begin position="61"/>
        <end position="86"/>
    </location>
</feature>
<evidence type="ECO:0000256" key="2">
    <source>
        <dbReference type="ARBA" id="ARBA00022448"/>
    </source>
</evidence>
<dbReference type="PANTHER" id="PTHR43394">
    <property type="entry name" value="ATP-DEPENDENT PERMEASE MDL1, MITOCHONDRIAL"/>
    <property type="match status" value="1"/>
</dbReference>
<dbReference type="InterPro" id="IPR017871">
    <property type="entry name" value="ABC_transporter-like_CS"/>
</dbReference>
<feature type="transmembrane region" description="Helical" evidence="9">
    <location>
        <begin position="134"/>
        <end position="152"/>
    </location>
</feature>
<evidence type="ECO:0000259" key="11">
    <source>
        <dbReference type="PROSITE" id="PS50929"/>
    </source>
</evidence>
<comment type="caution">
    <text evidence="12">The sequence shown here is derived from an EMBL/GenBank/DDBJ whole genome shotgun (WGS) entry which is preliminary data.</text>
</comment>
<feature type="transmembrane region" description="Helical" evidence="9">
    <location>
        <begin position="279"/>
        <end position="299"/>
    </location>
</feature>
<evidence type="ECO:0000259" key="10">
    <source>
        <dbReference type="PROSITE" id="PS50893"/>
    </source>
</evidence>
<evidence type="ECO:0000256" key="8">
    <source>
        <dbReference type="ARBA" id="ARBA00023136"/>
    </source>
</evidence>
<dbReference type="EMBL" id="DVMH01000033">
    <property type="protein sequence ID" value="HIU10889.1"/>
    <property type="molecule type" value="Genomic_DNA"/>
</dbReference>
<dbReference type="Proteomes" id="UP000824124">
    <property type="component" value="Unassembled WGS sequence"/>
</dbReference>
<evidence type="ECO:0000256" key="5">
    <source>
        <dbReference type="ARBA" id="ARBA00022741"/>
    </source>
</evidence>
<evidence type="ECO:0000313" key="13">
    <source>
        <dbReference type="Proteomes" id="UP000824124"/>
    </source>
</evidence>
<reference evidence="12" key="2">
    <citation type="journal article" date="2021" name="PeerJ">
        <title>Extensive microbial diversity within the chicken gut microbiome revealed by metagenomics and culture.</title>
        <authorList>
            <person name="Gilroy R."/>
            <person name="Ravi A."/>
            <person name="Getino M."/>
            <person name="Pursley I."/>
            <person name="Horton D.L."/>
            <person name="Alikhan N.F."/>
            <person name="Baker D."/>
            <person name="Gharbi K."/>
            <person name="Hall N."/>
            <person name="Watson M."/>
            <person name="Adriaenssens E.M."/>
            <person name="Foster-Nyarko E."/>
            <person name="Jarju S."/>
            <person name="Secka A."/>
            <person name="Antonio M."/>
            <person name="Oren A."/>
            <person name="Chaudhuri R.R."/>
            <person name="La Ragione R."/>
            <person name="Hildebrand F."/>
            <person name="Pallen M.J."/>
        </authorList>
    </citation>
    <scope>NUCLEOTIDE SEQUENCE</scope>
    <source>
        <strain evidence="12">2830</strain>
    </source>
</reference>
<feature type="domain" description="ABC transmembrane type-1" evidence="11">
    <location>
        <begin position="21"/>
        <end position="299"/>
    </location>
</feature>
<dbReference type="FunFam" id="3.40.50.300:FF:000221">
    <property type="entry name" value="Multidrug ABC transporter ATP-binding protein"/>
    <property type="match status" value="1"/>
</dbReference>
<keyword evidence="6 12" id="KW-0067">ATP-binding</keyword>
<dbReference type="InterPro" id="IPR039421">
    <property type="entry name" value="Type_1_exporter"/>
</dbReference>
<feature type="transmembrane region" description="Helical" evidence="9">
    <location>
        <begin position="12"/>
        <end position="41"/>
    </location>
</feature>
<keyword evidence="5" id="KW-0547">Nucleotide-binding</keyword>
<keyword evidence="8 9" id="KW-0472">Membrane</keyword>
<feature type="transmembrane region" description="Helical" evidence="9">
    <location>
        <begin position="158"/>
        <end position="179"/>
    </location>
</feature>
<dbReference type="CDD" id="cd18548">
    <property type="entry name" value="ABC_6TM_Tm287_like"/>
    <property type="match status" value="1"/>
</dbReference>
<keyword evidence="2" id="KW-0813">Transport</keyword>
<reference evidence="12" key="1">
    <citation type="submission" date="2020-10" db="EMBL/GenBank/DDBJ databases">
        <authorList>
            <person name="Gilroy R."/>
        </authorList>
    </citation>
    <scope>NUCLEOTIDE SEQUENCE</scope>
    <source>
        <strain evidence="12">2830</strain>
    </source>
</reference>
<evidence type="ECO:0000256" key="9">
    <source>
        <dbReference type="SAM" id="Phobius"/>
    </source>
</evidence>
<dbReference type="Gene3D" id="3.40.50.300">
    <property type="entry name" value="P-loop containing nucleotide triphosphate hydrolases"/>
    <property type="match status" value="1"/>
</dbReference>
<evidence type="ECO:0000256" key="1">
    <source>
        <dbReference type="ARBA" id="ARBA00004651"/>
    </source>
</evidence>
<keyword evidence="7 9" id="KW-1133">Transmembrane helix</keyword>
<dbReference type="GO" id="GO:0015421">
    <property type="term" value="F:ABC-type oligopeptide transporter activity"/>
    <property type="evidence" value="ECO:0007669"/>
    <property type="project" value="TreeGrafter"/>
</dbReference>
<keyword evidence="4 9" id="KW-0812">Transmembrane</keyword>
<dbReference type="InterPro" id="IPR003593">
    <property type="entry name" value="AAA+_ATPase"/>
</dbReference>
<gene>
    <name evidence="12" type="ORF">IAB00_06600</name>
</gene>
<name>A0A9D1KZ07_9FIRM</name>
<evidence type="ECO:0000256" key="6">
    <source>
        <dbReference type="ARBA" id="ARBA00022840"/>
    </source>
</evidence>
<dbReference type="SUPFAM" id="SSF90123">
    <property type="entry name" value="ABC transporter transmembrane region"/>
    <property type="match status" value="1"/>
</dbReference>
<feature type="transmembrane region" description="Helical" evidence="9">
    <location>
        <begin position="236"/>
        <end position="259"/>
    </location>
</feature>
<evidence type="ECO:0000256" key="3">
    <source>
        <dbReference type="ARBA" id="ARBA00022475"/>
    </source>
</evidence>
<dbReference type="PROSITE" id="PS00211">
    <property type="entry name" value="ABC_TRANSPORTER_1"/>
    <property type="match status" value="1"/>
</dbReference>
<proteinExistence type="predicted"/>
<dbReference type="PROSITE" id="PS50893">
    <property type="entry name" value="ABC_TRANSPORTER_2"/>
    <property type="match status" value="1"/>
</dbReference>
<dbReference type="InterPro" id="IPR036640">
    <property type="entry name" value="ABC1_TM_sf"/>
</dbReference>
<accession>A0A9D1KZ07</accession>
<organism evidence="12 13">
    <name type="scientific">Candidatus Avidehalobacter gallistercoris</name>
    <dbReference type="NCBI Taxonomy" id="2840694"/>
    <lineage>
        <taxon>Bacteria</taxon>
        <taxon>Bacillati</taxon>
        <taxon>Bacillota</taxon>
        <taxon>Clostridia</taxon>
        <taxon>Eubacteriales</taxon>
        <taxon>Peptococcaceae</taxon>
        <taxon>Peptococcaceae incertae sedis</taxon>
        <taxon>Candidatus Avidehalobacter</taxon>
    </lineage>
</organism>
<dbReference type="Gene3D" id="1.20.1560.10">
    <property type="entry name" value="ABC transporter type 1, transmembrane domain"/>
    <property type="match status" value="1"/>
</dbReference>
<dbReference type="GO" id="GO:0005886">
    <property type="term" value="C:plasma membrane"/>
    <property type="evidence" value="ECO:0007669"/>
    <property type="project" value="UniProtKB-SubCell"/>
</dbReference>
<dbReference type="GO" id="GO:0005524">
    <property type="term" value="F:ATP binding"/>
    <property type="evidence" value="ECO:0007669"/>
    <property type="project" value="UniProtKB-KW"/>
</dbReference>
<dbReference type="PROSITE" id="PS50929">
    <property type="entry name" value="ABC_TM1F"/>
    <property type="match status" value="1"/>
</dbReference>
<dbReference type="SMART" id="SM00382">
    <property type="entry name" value="AAA"/>
    <property type="match status" value="1"/>
</dbReference>
<dbReference type="GO" id="GO:0016887">
    <property type="term" value="F:ATP hydrolysis activity"/>
    <property type="evidence" value="ECO:0007669"/>
    <property type="project" value="InterPro"/>
</dbReference>
<sequence length="582" mass="63090">MSKKLLACMRGYTLAAVATPLCIVGEVALDILIPLVMAAIINVGLAEGNVTYICKMGALMLLMAFCSLLFGVLAGRFAAVAGMGFAKNIRSTMFAHIQEFSFRCLDKFSTASLITRLTTDVTNTQMAVMMGLRMLFRAPMMLIFGAAMAFYINKRLALVLLVALPILAVAIFIIFSQAFPRFQRMMDKYDALNVRTQENLSAIRVVKAFVRGDYETKIFADSVDELQAASFRGESLIITVMPIMQLVMYGCMLAIAWFGGRQIIGGTMLVGDLMSFISYISQILMAVMMIAMISVNLILSRASIRRISEVLHEEPDLTEPDNPQKPSVKSDIQFENVSFAYGAGDAAAENVLSDINLTINAGETVGIIGGTGSGKSTLVQLIPRLYDATAGRVLVGGVDVKEQNLAELRARVGMVLQKNLLFSGTIAENLRWGNPDATQAEIETACKQAAAHDFIMSFPDGYDTVLGQGGVNLSGGQKQRLTIARALLKRPEIIILDDSTSAVDTATDSAIRRALKETLSGTTAIIVAQRITSVMDADKIVVLDDGRISAVGTHDELLAKNQIYQEVYYSQQKGGEDDAAQK</sequence>
<keyword evidence="3" id="KW-1003">Cell membrane</keyword>
<dbReference type="Pfam" id="PF00664">
    <property type="entry name" value="ABC_membrane"/>
    <property type="match status" value="1"/>
</dbReference>
<dbReference type="PANTHER" id="PTHR43394:SF1">
    <property type="entry name" value="ATP-BINDING CASSETTE SUB-FAMILY B MEMBER 10, MITOCHONDRIAL"/>
    <property type="match status" value="1"/>
</dbReference>
<evidence type="ECO:0000256" key="4">
    <source>
        <dbReference type="ARBA" id="ARBA00022692"/>
    </source>
</evidence>
<feature type="domain" description="ABC transporter" evidence="10">
    <location>
        <begin position="332"/>
        <end position="570"/>
    </location>
</feature>
<evidence type="ECO:0000313" key="12">
    <source>
        <dbReference type="EMBL" id="HIU10889.1"/>
    </source>
</evidence>